<accession>A0A164XZI3</accession>
<evidence type="ECO:0000256" key="1">
    <source>
        <dbReference type="SAM" id="MobiDB-lite"/>
    </source>
</evidence>
<comment type="caution">
    <text evidence="3">The sequence shown here is derived from an EMBL/GenBank/DDBJ whole genome shotgun (WGS) entry which is preliminary data.</text>
</comment>
<proteinExistence type="predicted"/>
<evidence type="ECO:0000256" key="2">
    <source>
        <dbReference type="SAM" id="SignalP"/>
    </source>
</evidence>
<keyword evidence="2" id="KW-0732">Signal</keyword>
<keyword evidence="4" id="KW-1185">Reference proteome</keyword>
<name>A0A164XZI3_9CRUS</name>
<feature type="signal peptide" evidence="2">
    <location>
        <begin position="1"/>
        <end position="26"/>
    </location>
</feature>
<evidence type="ECO:0000313" key="3">
    <source>
        <dbReference type="EMBL" id="KZS14718.1"/>
    </source>
</evidence>
<organism evidence="3 4">
    <name type="scientific">Daphnia magna</name>
    <dbReference type="NCBI Taxonomy" id="35525"/>
    <lineage>
        <taxon>Eukaryota</taxon>
        <taxon>Metazoa</taxon>
        <taxon>Ecdysozoa</taxon>
        <taxon>Arthropoda</taxon>
        <taxon>Crustacea</taxon>
        <taxon>Branchiopoda</taxon>
        <taxon>Diplostraca</taxon>
        <taxon>Cladocera</taxon>
        <taxon>Anomopoda</taxon>
        <taxon>Daphniidae</taxon>
        <taxon>Daphnia</taxon>
    </lineage>
</organism>
<feature type="chain" id="PRO_5007854510" evidence="2">
    <location>
        <begin position="27"/>
        <end position="294"/>
    </location>
</feature>
<feature type="region of interest" description="Disordered" evidence="1">
    <location>
        <begin position="60"/>
        <end position="83"/>
    </location>
</feature>
<reference evidence="3 4" key="1">
    <citation type="submission" date="2016-03" db="EMBL/GenBank/DDBJ databases">
        <title>EvidentialGene: Evidence-directed Construction of Genes on Genomes.</title>
        <authorList>
            <person name="Gilbert D.G."/>
            <person name="Choi J.-H."/>
            <person name="Mockaitis K."/>
            <person name="Colbourne J."/>
            <person name="Pfrender M."/>
        </authorList>
    </citation>
    <scope>NUCLEOTIDE SEQUENCE [LARGE SCALE GENOMIC DNA]</scope>
    <source>
        <strain evidence="3 4">Xinb3</strain>
        <tissue evidence="3">Complete organism</tissue>
    </source>
</reference>
<dbReference type="AlphaFoldDB" id="A0A164XZI3"/>
<sequence length="294" mass="33439">MSSRTFAMFSTMKFALISLLSVVVFSNQQFHEQSTDEKLLWLLSYYSPQLPVSKYNYQPVNHHNSDDGNYHLRPSSSGSSMNSQSINDYLSSNYNNDELEMPFFRQLQRTDPGRKEADTKLRNKELNRYQPLPPNNARFVLNFSSRTHLLDKVNTITFTITSSVTFTKVQSCIPSNQFFPNFAIVICRRVEPTVISALNLLTGNAELPLISSSKDEDLLNEKQNSQEMPLSKQSRMKRLFFHLVTTTTVVSYTFFSATITKTVNLLSVVEQGPGYLICRLEGFLVCSSSSTINT</sequence>
<gene>
    <name evidence="3" type="ORF">APZ42_020095</name>
</gene>
<evidence type="ECO:0000313" key="4">
    <source>
        <dbReference type="Proteomes" id="UP000076858"/>
    </source>
</evidence>
<dbReference type="OrthoDB" id="6365757at2759"/>
<dbReference type="EMBL" id="LRGB01000944">
    <property type="protein sequence ID" value="KZS14718.1"/>
    <property type="molecule type" value="Genomic_DNA"/>
</dbReference>
<protein>
    <submittedName>
        <fullName evidence="3">Uncharacterized protein</fullName>
    </submittedName>
</protein>
<dbReference type="Proteomes" id="UP000076858">
    <property type="component" value="Unassembled WGS sequence"/>
</dbReference>